<proteinExistence type="predicted"/>
<protein>
    <submittedName>
        <fullName evidence="1">Uncharacterized protein</fullName>
    </submittedName>
</protein>
<dbReference type="AlphaFoldDB" id="A0A4R3K779"/>
<keyword evidence="2" id="KW-1185">Reference proteome</keyword>
<feature type="non-terminal residue" evidence="1">
    <location>
        <position position="1"/>
    </location>
</feature>
<dbReference type="EMBL" id="SLZZ01000010">
    <property type="protein sequence ID" value="TCS78794.1"/>
    <property type="molecule type" value="Genomic_DNA"/>
</dbReference>
<sequence>ENQLHWQLDFTFQDDKNTSMAKTGAKNLQIMKKIVMSILRLVKESYKISMKRIRYELSLDYENETERMLSMLDINSIQKALESTGGSSLK</sequence>
<comment type="caution">
    <text evidence="1">The sequence shown here is derived from an EMBL/GenBank/DDBJ whole genome shotgun (WGS) entry which is preliminary data.</text>
</comment>
<evidence type="ECO:0000313" key="1">
    <source>
        <dbReference type="EMBL" id="TCS78794.1"/>
    </source>
</evidence>
<evidence type="ECO:0000313" key="2">
    <source>
        <dbReference type="Proteomes" id="UP000295726"/>
    </source>
</evidence>
<reference evidence="1 2" key="1">
    <citation type="submission" date="2019-03" db="EMBL/GenBank/DDBJ databases">
        <title>Genomic Encyclopedia of Type Strains, Phase IV (KMG-IV): sequencing the most valuable type-strain genomes for metagenomic binning, comparative biology and taxonomic classification.</title>
        <authorList>
            <person name="Goeker M."/>
        </authorList>
    </citation>
    <scope>NUCLEOTIDE SEQUENCE [LARGE SCALE GENOMIC DNA]</scope>
    <source>
        <strain evidence="1 2">DSM 29489</strain>
    </source>
</reference>
<gene>
    <name evidence="1" type="ORF">EDD59_1101</name>
</gene>
<dbReference type="Proteomes" id="UP000295726">
    <property type="component" value="Unassembled WGS sequence"/>
</dbReference>
<name>A0A4R3K779_9FIRM</name>
<organism evidence="1 2">
    <name type="scientific">Muricomes intestini</name>
    <dbReference type="NCBI Taxonomy" id="1796634"/>
    <lineage>
        <taxon>Bacteria</taxon>
        <taxon>Bacillati</taxon>
        <taxon>Bacillota</taxon>
        <taxon>Clostridia</taxon>
        <taxon>Lachnospirales</taxon>
        <taxon>Lachnospiraceae</taxon>
        <taxon>Muricomes</taxon>
    </lineage>
</organism>
<accession>A0A4R3K779</accession>